<dbReference type="Gene3D" id="1.25.10.10">
    <property type="entry name" value="Leucine-rich Repeat Variant"/>
    <property type="match status" value="1"/>
</dbReference>
<dbReference type="InterPro" id="IPR036860">
    <property type="entry name" value="SH2_dom_sf"/>
</dbReference>
<dbReference type="PANTHER" id="PTHR21331">
    <property type="entry name" value="BRCA1-ASSOCIATED ATM ACTIVATOR 1"/>
    <property type="match status" value="1"/>
</dbReference>
<evidence type="ECO:0000256" key="1">
    <source>
        <dbReference type="ARBA" id="ARBA00004496"/>
    </source>
</evidence>
<feature type="domain" description="SH3" evidence="9">
    <location>
        <begin position="825"/>
        <end position="885"/>
    </location>
</feature>
<evidence type="ECO:0000256" key="7">
    <source>
        <dbReference type="PROSITE-ProRule" id="PRU00192"/>
    </source>
</evidence>
<gene>
    <name evidence="10" type="ORF">F7725_005763</name>
</gene>
<keyword evidence="11" id="KW-1185">Reference proteome</keyword>
<evidence type="ECO:0000256" key="2">
    <source>
        <dbReference type="ARBA" id="ARBA00022443"/>
    </source>
</evidence>
<evidence type="ECO:0000256" key="6">
    <source>
        <dbReference type="PROSITE-ProRule" id="PRU00191"/>
    </source>
</evidence>
<evidence type="ECO:0000256" key="3">
    <source>
        <dbReference type="ARBA" id="ARBA00022490"/>
    </source>
</evidence>
<dbReference type="SUPFAM" id="SSF48371">
    <property type="entry name" value="ARM repeat"/>
    <property type="match status" value="1"/>
</dbReference>
<dbReference type="Pfam" id="PF00018">
    <property type="entry name" value="SH3_1"/>
    <property type="match status" value="1"/>
</dbReference>
<comment type="caution">
    <text evidence="10">The sequence shown here is derived from an EMBL/GenBank/DDBJ whole genome shotgun (WGS) entry which is preliminary data.</text>
</comment>
<dbReference type="SMART" id="SM00326">
    <property type="entry name" value="SH3"/>
    <property type="match status" value="2"/>
</dbReference>
<dbReference type="InterPro" id="IPR036028">
    <property type="entry name" value="SH3-like_dom_sf"/>
</dbReference>
<dbReference type="SMART" id="SM00252">
    <property type="entry name" value="SH2"/>
    <property type="match status" value="1"/>
</dbReference>
<keyword evidence="6" id="KW-0727">SH2 domain</keyword>
<evidence type="ECO:0000259" key="8">
    <source>
        <dbReference type="PROSITE" id="PS50001"/>
    </source>
</evidence>
<dbReference type="PRINTS" id="PR00401">
    <property type="entry name" value="SH2DOMAIN"/>
</dbReference>
<reference evidence="10 11" key="1">
    <citation type="submission" date="2020-03" db="EMBL/GenBank/DDBJ databases">
        <title>Dissostichus mawsoni Genome sequencing and assembly.</title>
        <authorList>
            <person name="Park H."/>
        </authorList>
    </citation>
    <scope>NUCLEOTIDE SEQUENCE [LARGE SCALE GENOMIC DNA]</scope>
    <source>
        <strain evidence="10">DM0001</strain>
        <tissue evidence="10">Muscle</tissue>
    </source>
</reference>
<evidence type="ECO:0000313" key="10">
    <source>
        <dbReference type="EMBL" id="KAF3852408.1"/>
    </source>
</evidence>
<keyword evidence="4" id="KW-0449">Lipoprotein</keyword>
<comment type="subcellular location">
    <subcellularLocation>
        <location evidence="1">Cytoplasm</location>
    </subcellularLocation>
</comment>
<evidence type="ECO:0000256" key="4">
    <source>
        <dbReference type="ARBA" id="ARBA00023288"/>
    </source>
</evidence>
<feature type="domain" description="SH3" evidence="9">
    <location>
        <begin position="1029"/>
        <end position="1088"/>
    </location>
</feature>
<dbReference type="InterPro" id="IPR016024">
    <property type="entry name" value="ARM-type_fold"/>
</dbReference>
<accession>A0A7J5YWD2</accession>
<dbReference type="Pfam" id="PF07653">
    <property type="entry name" value="SH3_2"/>
    <property type="match status" value="1"/>
</dbReference>
<dbReference type="GO" id="GO:0008283">
    <property type="term" value="P:cell population proliferation"/>
    <property type="evidence" value="ECO:0007669"/>
    <property type="project" value="InterPro"/>
</dbReference>
<dbReference type="CDD" id="cd09941">
    <property type="entry name" value="SH2_Grb2_like"/>
    <property type="match status" value="1"/>
</dbReference>
<dbReference type="AlphaFoldDB" id="A0A7J5YWD2"/>
<dbReference type="PROSITE" id="PS50002">
    <property type="entry name" value="SH3"/>
    <property type="match status" value="2"/>
</dbReference>
<sequence length="1163" mass="127765">MDRECALLLPGVCAVLAGSGSSLPDDTSLEKLLDWFTGITEADPGVLSFALRLTGLLAATEESFKTIQEHSVLNEVFNLQHWQEAGLWEDPCLRIGWIQGLRSMLQHPKALSFFVQSEFIDPLLQLQTDTSLFIAAAANQMLAHILLFFQPVPPAGCNSLDKKEKDDGMTPSSTDYTAVVKAISGYLKESLVPKESQNVRQSLQTLKLLALLLAQAGPPLRDKLLQTVGDSLEELVTAGSSELTLPLMDVILSACSSSGTDERITRLLSSMLNINKPADLIHAAAAFLRRGHHDTVHTARAVRILLLPLDIMTGQTLLGTISTADEHQFSVVEQLKSKSSCISMICVCLSNTPQITHASRRPTLSSSFNCHCSSVLVKDLHEVSRNVIGSGKVQKCALEALTTLTSSPGAKERISEVFTVLIQYLENPDSDPTVLHKSYQALLKWTSVCTDFSFITDKLRHVVKKRVCDMRWEVKDSTVEFLGHLAGVCDSIKAAAEECDASEALLGGCSTTPLLREALQDSESYVRASAISALAKTLTHRWQQGATLTEEEPEIVSRLLEILSQDSEGFPRRAVVQYFISWYSSHSPPSSSSSSSSRLMQSVRSVLSQGRADLDWEVKVHTLVLAELLLNEAFSGHPGYKKGSDSHHASPNAYGVVSEQAYTLHTHTATHTEGAESDLAVGVVSVLLSGLVDCDRPVALKACRLLITLRETVCPLSLGALDASAAMATVSCELPGCGWGREIIKILKMKKSDQAKEEDIADQRGLNGAEEGGDSVCVSVCEALRSLGLDERMEVLTQSSDHIHNSPLSLLQDILTASATHTKPGEEVIAVALFSFEASEADEISFQKGDIIKVTEMEDDSSWVTAEIKGKRGYVPENYISLLPYPWFVGRVSRLEAEKRLRWQDTGVFLVRESESAPGEFSVSVSYGERVEHFRVLEGGGQYCIWDETFCSLNRLVDYYRTHSIAAEKLVFLRDAAASPHLLPQPGRNPYPNPYKTTSQESLLSANLYSHPPHHERESSQRLHEPVVGKPRLAHALCDYTPPHTAHLHFLHGDIIDLLDCSSSLAWRGRCRGRVGIFPPEYVQPLSSSLSEARERYFFQMSMVKSVELLLKMEEGGVNSLSFPTNYRTLRLSAPVIELPLPDSWGKPTPLEQHSMNFLSGEA</sequence>
<protein>
    <submittedName>
        <fullName evidence="10">Uncharacterized protein</fullName>
    </submittedName>
</protein>
<dbReference type="PANTHER" id="PTHR21331:SF2">
    <property type="entry name" value="BRCA1-ASSOCIATED ATM ACTIVATOR 1"/>
    <property type="match status" value="1"/>
</dbReference>
<dbReference type="InterPro" id="IPR038904">
    <property type="entry name" value="BRAT1"/>
</dbReference>
<dbReference type="Gene3D" id="3.30.505.10">
    <property type="entry name" value="SH2 domain"/>
    <property type="match status" value="1"/>
</dbReference>
<keyword evidence="2 7" id="KW-0728">SH3 domain</keyword>
<dbReference type="GO" id="GO:0006974">
    <property type="term" value="P:DNA damage response"/>
    <property type="evidence" value="ECO:0007669"/>
    <property type="project" value="InterPro"/>
</dbReference>
<name>A0A7J5YWD2_DISMA</name>
<comment type="similarity">
    <text evidence="5">Belongs to the BRAT1 family.</text>
</comment>
<dbReference type="GO" id="GO:0005634">
    <property type="term" value="C:nucleus"/>
    <property type="evidence" value="ECO:0007669"/>
    <property type="project" value="TreeGrafter"/>
</dbReference>
<dbReference type="InterPro" id="IPR011989">
    <property type="entry name" value="ARM-like"/>
</dbReference>
<evidence type="ECO:0000313" key="11">
    <source>
        <dbReference type="Proteomes" id="UP000518266"/>
    </source>
</evidence>
<keyword evidence="3" id="KW-0963">Cytoplasm</keyword>
<dbReference type="GO" id="GO:0005737">
    <property type="term" value="C:cytoplasm"/>
    <property type="evidence" value="ECO:0007669"/>
    <property type="project" value="UniProtKB-SubCell"/>
</dbReference>
<feature type="domain" description="SH2" evidence="8">
    <location>
        <begin position="887"/>
        <end position="977"/>
    </location>
</feature>
<dbReference type="EMBL" id="JAAKFY010000009">
    <property type="protein sequence ID" value="KAF3852408.1"/>
    <property type="molecule type" value="Genomic_DNA"/>
</dbReference>
<dbReference type="Pfam" id="PF00017">
    <property type="entry name" value="SH2"/>
    <property type="match status" value="1"/>
</dbReference>
<dbReference type="SUPFAM" id="SSF55550">
    <property type="entry name" value="SH2 domain"/>
    <property type="match status" value="1"/>
</dbReference>
<dbReference type="SUPFAM" id="SSF50044">
    <property type="entry name" value="SH3-domain"/>
    <property type="match status" value="2"/>
</dbReference>
<proteinExistence type="inferred from homology"/>
<organism evidence="10 11">
    <name type="scientific">Dissostichus mawsoni</name>
    <name type="common">Antarctic cod</name>
    <dbReference type="NCBI Taxonomy" id="36200"/>
    <lineage>
        <taxon>Eukaryota</taxon>
        <taxon>Metazoa</taxon>
        <taxon>Chordata</taxon>
        <taxon>Craniata</taxon>
        <taxon>Vertebrata</taxon>
        <taxon>Euteleostomi</taxon>
        <taxon>Actinopterygii</taxon>
        <taxon>Neopterygii</taxon>
        <taxon>Teleostei</taxon>
        <taxon>Neoteleostei</taxon>
        <taxon>Acanthomorphata</taxon>
        <taxon>Eupercaria</taxon>
        <taxon>Perciformes</taxon>
        <taxon>Notothenioidei</taxon>
        <taxon>Nototheniidae</taxon>
        <taxon>Dissostichus</taxon>
    </lineage>
</organism>
<dbReference type="Gene3D" id="2.30.30.40">
    <property type="entry name" value="SH3 Domains"/>
    <property type="match status" value="2"/>
</dbReference>
<dbReference type="OrthoDB" id="10057956at2759"/>
<dbReference type="Proteomes" id="UP000518266">
    <property type="component" value="Unassembled WGS sequence"/>
</dbReference>
<dbReference type="PROSITE" id="PS50001">
    <property type="entry name" value="SH2"/>
    <property type="match status" value="1"/>
</dbReference>
<dbReference type="InterPro" id="IPR000980">
    <property type="entry name" value="SH2"/>
</dbReference>
<evidence type="ECO:0000259" key="9">
    <source>
        <dbReference type="PROSITE" id="PS50002"/>
    </source>
</evidence>
<dbReference type="PRINTS" id="PR00452">
    <property type="entry name" value="SH3DOMAIN"/>
</dbReference>
<dbReference type="InterPro" id="IPR001452">
    <property type="entry name" value="SH3_domain"/>
</dbReference>
<evidence type="ECO:0000256" key="5">
    <source>
        <dbReference type="ARBA" id="ARBA00061308"/>
    </source>
</evidence>